<dbReference type="AlphaFoldDB" id="A0A0C7MUV0"/>
<feature type="compositionally biased region" description="Basic and acidic residues" evidence="12">
    <location>
        <begin position="237"/>
        <end position="253"/>
    </location>
</feature>
<evidence type="ECO:0000256" key="6">
    <source>
        <dbReference type="ARBA" id="ARBA00022691"/>
    </source>
</evidence>
<keyword evidence="5" id="KW-0808">Transferase</keyword>
<dbReference type="GO" id="GO:0030488">
    <property type="term" value="P:tRNA methylation"/>
    <property type="evidence" value="ECO:0007669"/>
    <property type="project" value="EnsemblFungi"/>
</dbReference>
<dbReference type="GO" id="GO:0008175">
    <property type="term" value="F:tRNA methyltransferase activity"/>
    <property type="evidence" value="ECO:0007669"/>
    <property type="project" value="EnsemblFungi"/>
</dbReference>
<keyword evidence="7" id="KW-0819">tRNA processing</keyword>
<evidence type="ECO:0000256" key="9">
    <source>
        <dbReference type="ARBA" id="ARBA00049202"/>
    </source>
</evidence>
<evidence type="ECO:0000256" key="7">
    <source>
        <dbReference type="ARBA" id="ARBA00022694"/>
    </source>
</evidence>
<sequence>MAQNAFDQKKDHILAEIHNNMQDLSPKGTIDELCWPIMDLINSHRDMVTTSSCSGRLSVFVEGNKLSNEDVKSGGKGEGGKWLFVTHNREEVMRWTEKLPEAVVYEKAVETATVGSNVRYILYKYEPFILHVKCRDFLTASKLFSTAMACGFRESGIGSNNIVAVRVNIKLDIPIGYLDQNTQKLVFFVNNCYIQLIDRMTLSKFSENTKKMQELYDKIESQLINPQQSATLSGPLHETKEERRERKKKEGLERQQQIKQDK</sequence>
<protein>
    <recommendedName>
        <fullName evidence="11">tRNA wybutosine-synthesizing protein 3</fullName>
        <ecNumber evidence="3">2.1.1.282</ecNumber>
    </recommendedName>
    <alternativeName>
        <fullName evidence="8">tRNA(Phe) 7-((3-amino-3-carboxypropyl)-4-demethylwyosine(37)-N(4))-methyltransferase</fullName>
    </alternativeName>
</protein>
<feature type="domain" description="tRNA wybutosine-synthesizing protein" evidence="13">
    <location>
        <begin position="8"/>
        <end position="220"/>
    </location>
</feature>
<dbReference type="OrthoDB" id="263283at2759"/>
<dbReference type="Proteomes" id="UP000054304">
    <property type="component" value="Unassembled WGS sequence"/>
</dbReference>
<evidence type="ECO:0000256" key="5">
    <source>
        <dbReference type="ARBA" id="ARBA00022679"/>
    </source>
</evidence>
<evidence type="ECO:0000256" key="4">
    <source>
        <dbReference type="ARBA" id="ARBA00022603"/>
    </source>
</evidence>
<comment type="catalytic activity">
    <reaction evidence="9">
        <text>4-demethyl-7-[(3S)-3-amino-3-carboxypropyl]wyosine(37) in tRNA(Phe) + S-adenosyl-L-methionine = 7-[(3S)-3-amino-3-carboxypropyl]wyosine(37) in tRNA(Phe) + S-adenosyl-L-homocysteine + H(+)</text>
        <dbReference type="Rhea" id="RHEA:36635"/>
        <dbReference type="Rhea" id="RHEA-COMP:10378"/>
        <dbReference type="Rhea" id="RHEA-COMP:10379"/>
        <dbReference type="ChEBI" id="CHEBI:15378"/>
        <dbReference type="ChEBI" id="CHEBI:57856"/>
        <dbReference type="ChEBI" id="CHEBI:59789"/>
        <dbReference type="ChEBI" id="CHEBI:73543"/>
        <dbReference type="ChEBI" id="CHEBI:73550"/>
        <dbReference type="EC" id="2.1.1.282"/>
    </reaction>
</comment>
<evidence type="ECO:0000313" key="14">
    <source>
        <dbReference type="EMBL" id="CEP63610.1"/>
    </source>
</evidence>
<comment type="pathway">
    <text evidence="1">tRNA modification; wybutosine-tRNA(Phe) biosynthesis.</text>
</comment>
<dbReference type="Pfam" id="PF02676">
    <property type="entry name" value="TYW3"/>
    <property type="match status" value="1"/>
</dbReference>
<keyword evidence="6" id="KW-0949">S-adenosyl-L-methionine</keyword>
<reference evidence="14 15" key="1">
    <citation type="submission" date="2014-12" db="EMBL/GenBank/DDBJ databases">
        <authorList>
            <person name="Neuveglise Cecile"/>
        </authorList>
    </citation>
    <scope>NUCLEOTIDE SEQUENCE [LARGE SCALE GENOMIC DNA]</scope>
    <source>
        <strain evidence="14 15">CBS 12615</strain>
    </source>
</reference>
<dbReference type="EMBL" id="LN736367">
    <property type="protein sequence ID" value="CEP63610.1"/>
    <property type="molecule type" value="Genomic_DNA"/>
</dbReference>
<dbReference type="Gene3D" id="3.30.1960.10">
    <property type="entry name" value="tRNA wybutosine-synthesizing-like"/>
    <property type="match status" value="1"/>
</dbReference>
<comment type="function">
    <text evidence="10">S-adenosyl-L-methionine-dependent methyltransferase that acts as a component of the wybutosine biosynthesis pathway. Wybutosine is a hyper modified guanosine with a tricyclic base found at the 3'-position adjacent to the anticodon of eukaryotic phenylalanine tRNA. Probably methylates N-4 position of wybutosine-86 to produce wybutosine-72.</text>
</comment>
<evidence type="ECO:0000259" key="13">
    <source>
        <dbReference type="Pfam" id="PF02676"/>
    </source>
</evidence>
<dbReference type="PANTHER" id="PTHR48418:SF1">
    <property type="entry name" value="TRNA WYBUTOSINE-SYNTHESIZING PROTEIN 3"/>
    <property type="match status" value="1"/>
</dbReference>
<dbReference type="InterPro" id="IPR036602">
    <property type="entry name" value="tRNA_yW-synthesising-like_sf"/>
</dbReference>
<keyword evidence="4" id="KW-0489">Methyltransferase</keyword>
<evidence type="ECO:0000256" key="2">
    <source>
        <dbReference type="ARBA" id="ARBA00008569"/>
    </source>
</evidence>
<dbReference type="HOGENOM" id="CLU_047426_0_0_1"/>
<dbReference type="GeneID" id="34687124"/>
<gene>
    <name evidence="14" type="ORF">LALA0_S08e06524g</name>
</gene>
<dbReference type="FunFam" id="3.30.1960.10:FF:000003">
    <property type="entry name" value="tRNA methyltransferase"/>
    <property type="match status" value="1"/>
</dbReference>
<dbReference type="RefSeq" id="XP_022629823.1">
    <property type="nucleotide sequence ID" value="XM_022771222.1"/>
</dbReference>
<evidence type="ECO:0000256" key="8">
    <source>
        <dbReference type="ARBA" id="ARBA00030554"/>
    </source>
</evidence>
<dbReference type="EC" id="2.1.1.282" evidence="3"/>
<evidence type="ECO:0000256" key="11">
    <source>
        <dbReference type="ARBA" id="ARBA00069229"/>
    </source>
</evidence>
<organism evidence="14 15">
    <name type="scientific">Lachancea lanzarotensis</name>
    <dbReference type="NCBI Taxonomy" id="1245769"/>
    <lineage>
        <taxon>Eukaryota</taxon>
        <taxon>Fungi</taxon>
        <taxon>Dikarya</taxon>
        <taxon>Ascomycota</taxon>
        <taxon>Saccharomycotina</taxon>
        <taxon>Saccharomycetes</taxon>
        <taxon>Saccharomycetales</taxon>
        <taxon>Saccharomycetaceae</taxon>
        <taxon>Lachancea</taxon>
    </lineage>
</organism>
<comment type="similarity">
    <text evidence="2">Belongs to the TYW3 family.</text>
</comment>
<dbReference type="SUPFAM" id="SSF111278">
    <property type="entry name" value="SSo0622-like"/>
    <property type="match status" value="1"/>
</dbReference>
<accession>A0A0C7MUV0</accession>
<feature type="region of interest" description="Disordered" evidence="12">
    <location>
        <begin position="226"/>
        <end position="262"/>
    </location>
</feature>
<evidence type="ECO:0000256" key="3">
    <source>
        <dbReference type="ARBA" id="ARBA00012750"/>
    </source>
</evidence>
<keyword evidence="15" id="KW-1185">Reference proteome</keyword>
<evidence type="ECO:0000256" key="1">
    <source>
        <dbReference type="ARBA" id="ARBA00004797"/>
    </source>
</evidence>
<dbReference type="GO" id="GO:0031591">
    <property type="term" value="P:wybutosine biosynthetic process"/>
    <property type="evidence" value="ECO:0007669"/>
    <property type="project" value="EnsemblFungi"/>
</dbReference>
<evidence type="ECO:0000256" key="10">
    <source>
        <dbReference type="ARBA" id="ARBA00058049"/>
    </source>
</evidence>
<dbReference type="PANTHER" id="PTHR48418">
    <property type="entry name" value="TRNA WYBUTOSINE-SYNTHESIZING PROTEIN 3"/>
    <property type="match status" value="1"/>
</dbReference>
<dbReference type="InterPro" id="IPR003827">
    <property type="entry name" value="tRNA_yW-synthesising"/>
</dbReference>
<name>A0A0C7MUV0_9SACH</name>
<proteinExistence type="inferred from homology"/>
<evidence type="ECO:0000313" key="15">
    <source>
        <dbReference type="Proteomes" id="UP000054304"/>
    </source>
</evidence>
<dbReference type="STRING" id="1245769.A0A0C7MUV0"/>
<evidence type="ECO:0000256" key="12">
    <source>
        <dbReference type="SAM" id="MobiDB-lite"/>
    </source>
</evidence>